<dbReference type="EMBL" id="CP163429">
    <property type="protein sequence ID" value="XDP97827.1"/>
    <property type="molecule type" value="Genomic_DNA"/>
</dbReference>
<sequence length="358" mass="38654">MTASHRPDGSGDDAAHLRELLPDAPEWDLTPARRLHHRDVLLREIDRERTAAPTPATPAPRRRWLRPVLLLPATAMALAGALTLTLPGTEQEPGAEAEATGARHAAANGVVLTLDRIAAASMAVDVEPVRDDQFVYVRSLVRSNEGTFDGTVKLGAPHRREIWVSQDSAPITRIGVIRESGKGVPLSGQRIPVETAAPDGSAGQGVPAGIDRPTYQWLAGLPTDTDALRALLYDRTRPLDDESKDQAVFRKIGDLLNETVMPPANAAALYRTVATIPGVRVTPDATDAAGRHGIGITREETGTATRDEWIFDRNSFTLLGSRSYLTHTTGTRPSTLYNSTAVLETGVVDRDDRVPTEE</sequence>
<proteinExistence type="predicted"/>
<evidence type="ECO:0000313" key="1">
    <source>
        <dbReference type="EMBL" id="XDP97827.1"/>
    </source>
</evidence>
<dbReference type="NCBIfam" id="NF038083">
    <property type="entry name" value="CU044_5270_fam"/>
    <property type="match status" value="1"/>
</dbReference>
<gene>
    <name evidence="1" type="ORF">AB5J57_31750</name>
</gene>
<organism evidence="1">
    <name type="scientific">Streptomyces sp. R02</name>
    <dbReference type="NCBI Taxonomy" id="3238623"/>
    <lineage>
        <taxon>Bacteria</taxon>
        <taxon>Bacillati</taxon>
        <taxon>Actinomycetota</taxon>
        <taxon>Actinomycetes</taxon>
        <taxon>Kitasatosporales</taxon>
        <taxon>Streptomycetaceae</taxon>
        <taxon>Streptomyces</taxon>
    </lineage>
</organism>
<reference evidence="1" key="1">
    <citation type="submission" date="2024-07" db="EMBL/GenBank/DDBJ databases">
        <authorList>
            <person name="Yu S.T."/>
        </authorList>
    </citation>
    <scope>NUCLEOTIDE SEQUENCE</scope>
    <source>
        <strain evidence="1">R02</strain>
    </source>
</reference>
<accession>A0AB39LYV7</accession>
<protein>
    <submittedName>
        <fullName evidence="1">CU044_5270 family protein</fullName>
    </submittedName>
</protein>
<name>A0AB39LYV7_9ACTN</name>
<dbReference type="AlphaFoldDB" id="A0AB39LYV7"/>
<dbReference type="InterPro" id="IPR047789">
    <property type="entry name" value="CU044_5270-like"/>
</dbReference>
<dbReference type="RefSeq" id="WP_369161102.1">
    <property type="nucleotide sequence ID" value="NZ_CP163429.1"/>
</dbReference>